<feature type="region of interest" description="Disordered" evidence="1">
    <location>
        <begin position="112"/>
        <end position="151"/>
    </location>
</feature>
<reference evidence="5" key="2">
    <citation type="submission" date="2012-11" db="EMBL/GenBank/DDBJ databases">
        <authorList>
            <person name="Kuo A."/>
            <person name="Curtis B.A."/>
            <person name="Tanifuji G."/>
            <person name="Burki F."/>
            <person name="Gruber A."/>
            <person name="Irimia M."/>
            <person name="Maruyama S."/>
            <person name="Arias M.C."/>
            <person name="Ball S.G."/>
            <person name="Gile G.H."/>
            <person name="Hirakawa Y."/>
            <person name="Hopkins J.F."/>
            <person name="Rensing S.A."/>
            <person name="Schmutz J."/>
            <person name="Symeonidi A."/>
            <person name="Elias M."/>
            <person name="Eveleigh R.J."/>
            <person name="Herman E.K."/>
            <person name="Klute M.J."/>
            <person name="Nakayama T."/>
            <person name="Obornik M."/>
            <person name="Reyes-Prieto A."/>
            <person name="Armbrust E.V."/>
            <person name="Aves S.J."/>
            <person name="Beiko R.G."/>
            <person name="Coutinho P."/>
            <person name="Dacks J.B."/>
            <person name="Durnford D.G."/>
            <person name="Fast N.M."/>
            <person name="Green B.R."/>
            <person name="Grisdale C."/>
            <person name="Hempe F."/>
            <person name="Henrissat B."/>
            <person name="Hoppner M.P."/>
            <person name="Ishida K.-I."/>
            <person name="Kim E."/>
            <person name="Koreny L."/>
            <person name="Kroth P.G."/>
            <person name="Liu Y."/>
            <person name="Malik S.-B."/>
            <person name="Maier U.G."/>
            <person name="McRose D."/>
            <person name="Mock T."/>
            <person name="Neilson J.A."/>
            <person name="Onodera N.T."/>
            <person name="Poole A.M."/>
            <person name="Pritham E.J."/>
            <person name="Richards T.A."/>
            <person name="Rocap G."/>
            <person name="Roy S.W."/>
            <person name="Sarai C."/>
            <person name="Schaack S."/>
            <person name="Shirato S."/>
            <person name="Slamovits C.H."/>
            <person name="Spencer D.F."/>
            <person name="Suzuki S."/>
            <person name="Worden A.Z."/>
            <person name="Zauner S."/>
            <person name="Barry K."/>
            <person name="Bell C."/>
            <person name="Bharti A.K."/>
            <person name="Crow J.A."/>
            <person name="Grimwood J."/>
            <person name="Kramer R."/>
            <person name="Lindquist E."/>
            <person name="Lucas S."/>
            <person name="Salamov A."/>
            <person name="McFadden G.I."/>
            <person name="Lane C.E."/>
            <person name="Keeling P.J."/>
            <person name="Gray M.W."/>
            <person name="Grigoriev I.V."/>
            <person name="Archibald J.M."/>
        </authorList>
    </citation>
    <scope>NUCLEOTIDE SEQUENCE</scope>
    <source>
        <strain evidence="5">CCMP2712</strain>
    </source>
</reference>
<evidence type="ECO:0000313" key="5">
    <source>
        <dbReference type="Proteomes" id="UP000011087"/>
    </source>
</evidence>
<reference evidence="3 5" key="1">
    <citation type="journal article" date="2012" name="Nature">
        <title>Algal genomes reveal evolutionary mosaicism and the fate of nucleomorphs.</title>
        <authorList>
            <consortium name="DOE Joint Genome Institute"/>
            <person name="Curtis B.A."/>
            <person name="Tanifuji G."/>
            <person name="Burki F."/>
            <person name="Gruber A."/>
            <person name="Irimia M."/>
            <person name="Maruyama S."/>
            <person name="Arias M.C."/>
            <person name="Ball S.G."/>
            <person name="Gile G.H."/>
            <person name="Hirakawa Y."/>
            <person name="Hopkins J.F."/>
            <person name="Kuo A."/>
            <person name="Rensing S.A."/>
            <person name="Schmutz J."/>
            <person name="Symeonidi A."/>
            <person name="Elias M."/>
            <person name="Eveleigh R.J."/>
            <person name="Herman E.K."/>
            <person name="Klute M.J."/>
            <person name="Nakayama T."/>
            <person name="Obornik M."/>
            <person name="Reyes-Prieto A."/>
            <person name="Armbrust E.V."/>
            <person name="Aves S.J."/>
            <person name="Beiko R.G."/>
            <person name="Coutinho P."/>
            <person name="Dacks J.B."/>
            <person name="Durnford D.G."/>
            <person name="Fast N.M."/>
            <person name="Green B.R."/>
            <person name="Grisdale C.J."/>
            <person name="Hempel F."/>
            <person name="Henrissat B."/>
            <person name="Hoppner M.P."/>
            <person name="Ishida K."/>
            <person name="Kim E."/>
            <person name="Koreny L."/>
            <person name="Kroth P.G."/>
            <person name="Liu Y."/>
            <person name="Malik S.B."/>
            <person name="Maier U.G."/>
            <person name="McRose D."/>
            <person name="Mock T."/>
            <person name="Neilson J.A."/>
            <person name="Onodera N.T."/>
            <person name="Poole A.M."/>
            <person name="Pritham E.J."/>
            <person name="Richards T.A."/>
            <person name="Rocap G."/>
            <person name="Roy S.W."/>
            <person name="Sarai C."/>
            <person name="Schaack S."/>
            <person name="Shirato S."/>
            <person name="Slamovits C.H."/>
            <person name="Spencer D.F."/>
            <person name="Suzuki S."/>
            <person name="Worden A.Z."/>
            <person name="Zauner S."/>
            <person name="Barry K."/>
            <person name="Bell C."/>
            <person name="Bharti A.K."/>
            <person name="Crow J.A."/>
            <person name="Grimwood J."/>
            <person name="Kramer R."/>
            <person name="Lindquist E."/>
            <person name="Lucas S."/>
            <person name="Salamov A."/>
            <person name="McFadden G.I."/>
            <person name="Lane C.E."/>
            <person name="Keeling P.J."/>
            <person name="Gray M.W."/>
            <person name="Grigoriev I.V."/>
            <person name="Archibald J.M."/>
        </authorList>
    </citation>
    <scope>NUCLEOTIDE SEQUENCE</scope>
    <source>
        <strain evidence="3 5">CCMP2712</strain>
    </source>
</reference>
<proteinExistence type="predicted"/>
<name>L1JC89_GUITC</name>
<dbReference type="AlphaFoldDB" id="L1JC89"/>
<evidence type="ECO:0000313" key="4">
    <source>
        <dbReference type="EnsemblProtists" id="EKX45705"/>
    </source>
</evidence>
<evidence type="ECO:0008006" key="6">
    <source>
        <dbReference type="Google" id="ProtNLM"/>
    </source>
</evidence>
<dbReference type="Proteomes" id="UP000011087">
    <property type="component" value="Unassembled WGS sequence"/>
</dbReference>
<dbReference type="GeneID" id="17302325"/>
<dbReference type="CDD" id="cd22968">
    <property type="entry name" value="DD_EFCAB5"/>
    <property type="match status" value="1"/>
</dbReference>
<evidence type="ECO:0000313" key="3">
    <source>
        <dbReference type="EMBL" id="EKX45705.1"/>
    </source>
</evidence>
<gene>
    <name evidence="3" type="ORF">GUITHDRAFT_108579</name>
</gene>
<dbReference type="PANTHER" id="PTHR46788">
    <property type="entry name" value="EF-HAND CALCIUM-BINDING DOMAIN-CONTAINING PROTEIN 5"/>
    <property type="match status" value="1"/>
</dbReference>
<dbReference type="OrthoDB" id="199400at2759"/>
<evidence type="ECO:0000256" key="1">
    <source>
        <dbReference type="SAM" id="MobiDB-lite"/>
    </source>
</evidence>
<sequence>MAAMAEELKKRVEEESIDDREFLAEKVYPRLMPVLIELCQRVEHKENFDSLQAEKEGGERGAGFNPIRWLAEHLMRNRRSSIMADNQEYMESLQRDAEKIREKRERLEAVAREKRALEEEESRKQEDERNMAAENERRELEAKLKSQAEKEEEEWNKSVLSGVKSAAGVKYQDEALSLSESIHQLVSSTSFNSMEELRHTQETMLKEICAFLVKRTNASFVAVLSQLVRSFHDAVPQVARLEDSDTLHYKVAADKKDVIVDHDGAAVLLLVVVVMVVVMMMMMMDVKEDGNEENVEHKEAPQPEITVRNLPPMDDDMAYVLRRGNGITFERVVDLNKGLCVTDVKFVEGMFFFDQKRQGTYLAVPIRSGKKVVGIISADTLDSLIEAELKDFEIPQFMSAAFILSAFMERSELLYRNQILKRRKESLTVMSKRANTLPDDMAQEIVSSIQEMLPACSCCVGVCNLTSQILVLSSSGPSWQGTCNGVVDETKEEHGLMMKAVASKLLEVKTREESVEEVAIPILDEQKVTAVVHVKSAPGSSIPQFLIDFQTSMSSVVASVLLSPARSAKRVLSIIAAAAVGDPKNLFQHAAAICRWHSSSSSIKIVAKHGPDSLRILFEEEETDSNVIERSSIPACEEATRSRAVSFDGTSVVVPLMHKEDDRTPYGLILAKTSSVSEEQMSILEAIGSALSDAFEVVEFRRKMSIASVTALEALLKKLPKLRGACLSFPDSCGFNIVARVLGSFSHPVVVGERLQNFKAFQKVAVAREGCAAVGNILVAGEELEQTQVNFHEETPLVTLSSFADILCTVAERIRWEKMRVDRTDAELREGEEMLLQHFNVCRFDMQTERAIQDIGMIYIDNIRESLHPNELGACIFQAIMYILGHQQRDVSQWKRCRKLITHHLFKEMKMIDIRAPLTVHKLKLARERISALSAADIAMEAGPHALQLWKWVLMILEIQGVE</sequence>
<protein>
    <recommendedName>
        <fullName evidence="6">GAF domain-containing protein</fullName>
    </recommendedName>
</protein>
<organism evidence="3">
    <name type="scientific">Guillardia theta (strain CCMP2712)</name>
    <name type="common">Cryptophyte</name>
    <dbReference type="NCBI Taxonomy" id="905079"/>
    <lineage>
        <taxon>Eukaryota</taxon>
        <taxon>Cryptophyceae</taxon>
        <taxon>Pyrenomonadales</taxon>
        <taxon>Geminigeraceae</taxon>
        <taxon>Guillardia</taxon>
    </lineage>
</organism>
<reference evidence="4" key="3">
    <citation type="submission" date="2015-06" db="UniProtKB">
        <authorList>
            <consortium name="EnsemblProtists"/>
        </authorList>
    </citation>
    <scope>IDENTIFICATION</scope>
</reference>
<dbReference type="RefSeq" id="XP_005832685.1">
    <property type="nucleotide sequence ID" value="XM_005832628.1"/>
</dbReference>
<keyword evidence="5" id="KW-1185">Reference proteome</keyword>
<feature type="transmembrane region" description="Helical" evidence="2">
    <location>
        <begin position="265"/>
        <end position="284"/>
    </location>
</feature>
<keyword evidence="2" id="KW-0812">Transmembrane</keyword>
<dbReference type="PANTHER" id="PTHR46788:SF1">
    <property type="entry name" value="EF-HAND CALCIUM-BINDING DOMAIN-CONTAINING PROTEIN 5"/>
    <property type="match status" value="1"/>
</dbReference>
<dbReference type="KEGG" id="gtt:GUITHDRAFT_108579"/>
<keyword evidence="2" id="KW-0472">Membrane</keyword>
<dbReference type="PaxDb" id="55529-EKX45705"/>
<accession>L1JC89</accession>
<dbReference type="EMBL" id="JH992998">
    <property type="protein sequence ID" value="EKX45705.1"/>
    <property type="molecule type" value="Genomic_DNA"/>
</dbReference>
<dbReference type="EnsemblProtists" id="EKX45705">
    <property type="protein sequence ID" value="EKX45705"/>
    <property type="gene ID" value="GUITHDRAFT_108579"/>
</dbReference>
<dbReference type="HOGENOM" id="CLU_307277_0_0_1"/>
<evidence type="ECO:0000256" key="2">
    <source>
        <dbReference type="SAM" id="Phobius"/>
    </source>
</evidence>
<keyword evidence="2" id="KW-1133">Transmembrane helix</keyword>
<feature type="compositionally biased region" description="Basic and acidic residues" evidence="1">
    <location>
        <begin position="112"/>
        <end position="149"/>
    </location>
</feature>